<dbReference type="Proteomes" id="UP001652700">
    <property type="component" value="Unplaced"/>
</dbReference>
<evidence type="ECO:0000259" key="1">
    <source>
        <dbReference type="Pfam" id="PF03372"/>
    </source>
</evidence>
<dbReference type="GeneID" id="126888543"/>
<proteinExistence type="predicted"/>
<accession>A0ABM5KRN4</accession>
<dbReference type="SUPFAM" id="SSF56219">
    <property type="entry name" value="DNase I-like"/>
    <property type="match status" value="1"/>
</dbReference>
<protein>
    <recommendedName>
        <fullName evidence="1">Endonuclease/exonuclease/phosphatase domain-containing protein</fullName>
    </recommendedName>
</protein>
<sequence length="411" mass="48095">MLSVAQINVRSLHNNFDLLKDHLQNKNYDILGVTETWLNGDISDEVSEINNYTFIRQDRLLNAGGVGIYIKNGLHFSVILQECKPFIEHIWIKITQNHNVLIMGIIYRPPGSSHREFLDYFEDLLPQFYAQSGKIVFLGDFNIDQLDVNFSYTSQLNNIFESFDIKQLVNEPTRVTDRTSTLIDLICSSFDGVFDVENLDINISDHFLTCCKIKFDKPPPNNVSFTYRALSRINFEEFQRDLEGASLHNLYLINDIDEKVTFLTNTLLGIFDKHAPLRTCTNKQKPYCPWITDNIRLMQKMRNQALNRYRRSRNPEHWNYYKQIRNLTTSTIRREKKIYLNNKLQNCNVKEKWNELRKINVLNRKQNHIPDNLKDVNKLNQHFTAACSINQQPSTQRRGALIGAMVKTKTP</sequence>
<feature type="domain" description="Endonuclease/exonuclease/phosphatase" evidence="1">
    <location>
        <begin position="6"/>
        <end position="160"/>
    </location>
</feature>
<dbReference type="PANTHER" id="PTHR46670">
    <property type="entry name" value="ENDO/EXONUCLEASE/PHOSPHATASE DOMAIN-CONTAINING PROTEIN"/>
    <property type="match status" value="1"/>
</dbReference>
<organism evidence="2 3">
    <name type="scientific">Diabrotica virgifera virgifera</name>
    <name type="common">western corn rootworm</name>
    <dbReference type="NCBI Taxonomy" id="50390"/>
    <lineage>
        <taxon>Eukaryota</taxon>
        <taxon>Metazoa</taxon>
        <taxon>Ecdysozoa</taxon>
        <taxon>Arthropoda</taxon>
        <taxon>Hexapoda</taxon>
        <taxon>Insecta</taxon>
        <taxon>Pterygota</taxon>
        <taxon>Neoptera</taxon>
        <taxon>Endopterygota</taxon>
        <taxon>Coleoptera</taxon>
        <taxon>Polyphaga</taxon>
        <taxon>Cucujiformia</taxon>
        <taxon>Chrysomeloidea</taxon>
        <taxon>Chrysomelidae</taxon>
        <taxon>Galerucinae</taxon>
        <taxon>Diabroticina</taxon>
        <taxon>Diabroticites</taxon>
        <taxon>Diabrotica</taxon>
    </lineage>
</organism>
<dbReference type="PANTHER" id="PTHR46670:SF3">
    <property type="entry name" value="ENDONUCLEASE_EXONUCLEASE_PHOSPHATASE DOMAIN-CONTAINING PROTEIN"/>
    <property type="match status" value="1"/>
</dbReference>
<dbReference type="EnsemblMetazoa" id="XM_050656889.1">
    <property type="protein sequence ID" value="XP_050512846.1"/>
    <property type="gene ID" value="LOC126888543"/>
</dbReference>
<dbReference type="InterPro" id="IPR036691">
    <property type="entry name" value="Endo/exonu/phosph_ase_sf"/>
</dbReference>
<dbReference type="Gene3D" id="3.60.10.10">
    <property type="entry name" value="Endonuclease/exonuclease/phosphatase"/>
    <property type="match status" value="1"/>
</dbReference>
<reference evidence="2" key="1">
    <citation type="submission" date="2025-05" db="UniProtKB">
        <authorList>
            <consortium name="EnsemblMetazoa"/>
        </authorList>
    </citation>
    <scope>IDENTIFICATION</scope>
</reference>
<dbReference type="InterPro" id="IPR005135">
    <property type="entry name" value="Endo/exonuclease/phosphatase"/>
</dbReference>
<evidence type="ECO:0000313" key="2">
    <source>
        <dbReference type="EnsemblMetazoa" id="XP_050512846.1"/>
    </source>
</evidence>
<evidence type="ECO:0000313" key="3">
    <source>
        <dbReference type="Proteomes" id="UP001652700"/>
    </source>
</evidence>
<name>A0ABM5KRN4_DIAVI</name>
<dbReference type="Pfam" id="PF03372">
    <property type="entry name" value="Exo_endo_phos"/>
    <property type="match status" value="1"/>
</dbReference>
<dbReference type="RefSeq" id="XP_050512846.1">
    <property type="nucleotide sequence ID" value="XM_050656889.1"/>
</dbReference>
<keyword evidence="3" id="KW-1185">Reference proteome</keyword>